<dbReference type="Proteomes" id="UP000827872">
    <property type="component" value="Linkage Group LG01"/>
</dbReference>
<accession>A0ACB8GEN7</accession>
<protein>
    <submittedName>
        <fullName evidence="1">Uncharacterized protein</fullName>
    </submittedName>
</protein>
<name>A0ACB8GEN7_9SAUR</name>
<reference evidence="1" key="1">
    <citation type="submission" date="2021-08" db="EMBL/GenBank/DDBJ databases">
        <title>The first chromosome-level gecko genome reveals the dynamic sex chromosomes of Neotropical dwarf geckos (Sphaerodactylidae: Sphaerodactylus).</title>
        <authorList>
            <person name="Pinto B.J."/>
            <person name="Keating S.E."/>
            <person name="Gamble T."/>
        </authorList>
    </citation>
    <scope>NUCLEOTIDE SEQUENCE</scope>
    <source>
        <strain evidence="1">TG3544</strain>
    </source>
</reference>
<gene>
    <name evidence="1" type="ORF">K3G42_033730</name>
</gene>
<comment type="caution">
    <text evidence="1">The sequence shown here is derived from an EMBL/GenBank/DDBJ whole genome shotgun (WGS) entry which is preliminary data.</text>
</comment>
<organism evidence="1 2">
    <name type="scientific">Sphaerodactylus townsendi</name>
    <dbReference type="NCBI Taxonomy" id="933632"/>
    <lineage>
        <taxon>Eukaryota</taxon>
        <taxon>Metazoa</taxon>
        <taxon>Chordata</taxon>
        <taxon>Craniata</taxon>
        <taxon>Vertebrata</taxon>
        <taxon>Euteleostomi</taxon>
        <taxon>Lepidosauria</taxon>
        <taxon>Squamata</taxon>
        <taxon>Bifurcata</taxon>
        <taxon>Gekkota</taxon>
        <taxon>Sphaerodactylidae</taxon>
        <taxon>Sphaerodactylus</taxon>
    </lineage>
</organism>
<sequence>MWWLGAEKENSLLSTLRVVKQHLKLGSPRKAFMAMKEWKPTGSLRQWWLLAAKEGLVLVLELHLFWAGFMVAVVILWGRLSVQACFSHQENGVYFCGIKYLEDGLTLAEPEPGAPAPRLQIIEENIQILQGENVEFISVPVPEFADSDPADIVHDFQRTYKLPDLSQITSLSRQGDLQITVKEALRGIQKREVTNCRKIRHFENRFAVETLICEQ</sequence>
<dbReference type="EMBL" id="CM037614">
    <property type="protein sequence ID" value="KAH8018151.1"/>
    <property type="molecule type" value="Genomic_DNA"/>
</dbReference>
<proteinExistence type="predicted"/>
<keyword evidence="2" id="KW-1185">Reference proteome</keyword>
<evidence type="ECO:0000313" key="1">
    <source>
        <dbReference type="EMBL" id="KAH8018151.1"/>
    </source>
</evidence>
<evidence type="ECO:0000313" key="2">
    <source>
        <dbReference type="Proteomes" id="UP000827872"/>
    </source>
</evidence>